<accession>A0ABZ1W3R9</accession>
<feature type="region of interest" description="Disordered" evidence="3">
    <location>
        <begin position="1"/>
        <end position="65"/>
    </location>
</feature>
<organism evidence="5 6">
    <name type="scientific">Kitasatospora herbaricolor</name>
    <dbReference type="NCBI Taxonomy" id="68217"/>
    <lineage>
        <taxon>Bacteria</taxon>
        <taxon>Bacillati</taxon>
        <taxon>Actinomycetota</taxon>
        <taxon>Actinomycetes</taxon>
        <taxon>Kitasatosporales</taxon>
        <taxon>Streptomycetaceae</taxon>
        <taxon>Kitasatospora</taxon>
    </lineage>
</organism>
<keyword evidence="2 4" id="KW-0472">Membrane</keyword>
<keyword evidence="4" id="KW-1133">Transmembrane helix</keyword>
<evidence type="ECO:0000313" key="6">
    <source>
        <dbReference type="Proteomes" id="UP001432014"/>
    </source>
</evidence>
<reference evidence="5 6" key="1">
    <citation type="submission" date="2022-10" db="EMBL/GenBank/DDBJ databases">
        <title>The complete genomes of actinobacterial strains from the NBC collection.</title>
        <authorList>
            <person name="Joergensen T.S."/>
            <person name="Alvarez Arevalo M."/>
            <person name="Sterndorff E.B."/>
            <person name="Faurdal D."/>
            <person name="Vuksanovic O."/>
            <person name="Mourched A.-S."/>
            <person name="Charusanti P."/>
            <person name="Shaw S."/>
            <person name="Blin K."/>
            <person name="Weber T."/>
        </authorList>
    </citation>
    <scope>NUCLEOTIDE SEQUENCE [LARGE SCALE GENOMIC DNA]</scope>
    <source>
        <strain evidence="5 6">NBC_01247</strain>
    </source>
</reference>
<protein>
    <recommendedName>
        <fullName evidence="7">Mce-associated membrane protein</fullName>
    </recommendedName>
</protein>
<dbReference type="EMBL" id="CP108482">
    <property type="protein sequence ID" value="WUS55478.1"/>
    <property type="molecule type" value="Genomic_DNA"/>
</dbReference>
<proteinExistence type="predicted"/>
<evidence type="ECO:0000256" key="2">
    <source>
        <dbReference type="ARBA" id="ARBA00023136"/>
    </source>
</evidence>
<evidence type="ECO:0000256" key="1">
    <source>
        <dbReference type="ARBA" id="ARBA00004370"/>
    </source>
</evidence>
<evidence type="ECO:0000256" key="4">
    <source>
        <dbReference type="SAM" id="Phobius"/>
    </source>
</evidence>
<dbReference type="Proteomes" id="UP001432014">
    <property type="component" value="Chromosome"/>
</dbReference>
<sequence>MSTAEVRDPAPVPPGRSEEQPGAPSAAPSAPPSPRLPEEPGGGEGQDGEEPGGAGRAEEAAAPAPGRPRLRRVLLPLLLVLLLAAGGGFLRLGAQLRGSADTADLALTDPAAAARVTDDVGTALSKVFSYRPSDTEATARAAQELLDATAAEQYGALMAELRQRVTEQKLTLTTRVVRTGVVRLTADRAQLLVFLDQVSQREGRPATVAPAQLSVSARLDGGHWRITDLKAR</sequence>
<dbReference type="RefSeq" id="WP_329499850.1">
    <property type="nucleotide sequence ID" value="NZ_CP108460.1"/>
</dbReference>
<dbReference type="PANTHER" id="PTHR37042:SF4">
    <property type="entry name" value="OUTER MEMBRANE PROTEIN RV1973"/>
    <property type="match status" value="1"/>
</dbReference>
<evidence type="ECO:0000256" key="3">
    <source>
        <dbReference type="SAM" id="MobiDB-lite"/>
    </source>
</evidence>
<feature type="compositionally biased region" description="Gly residues" evidence="3">
    <location>
        <begin position="40"/>
        <end position="55"/>
    </location>
</feature>
<evidence type="ECO:0008006" key="7">
    <source>
        <dbReference type="Google" id="ProtNLM"/>
    </source>
</evidence>
<keyword evidence="4" id="KW-0812">Transmembrane</keyword>
<gene>
    <name evidence="5" type="ORF">OG469_08105</name>
</gene>
<feature type="transmembrane region" description="Helical" evidence="4">
    <location>
        <begin position="73"/>
        <end position="94"/>
    </location>
</feature>
<dbReference type="PANTHER" id="PTHR37042">
    <property type="entry name" value="OUTER MEMBRANE PROTEIN RV1973"/>
    <property type="match status" value="1"/>
</dbReference>
<evidence type="ECO:0000313" key="5">
    <source>
        <dbReference type="EMBL" id="WUS55478.1"/>
    </source>
</evidence>
<comment type="subcellular location">
    <subcellularLocation>
        <location evidence="1">Membrane</location>
    </subcellularLocation>
</comment>
<keyword evidence="6" id="KW-1185">Reference proteome</keyword>
<name>A0ABZ1W3R9_9ACTN</name>